<dbReference type="AlphaFoldDB" id="A1DKS5"/>
<proteinExistence type="inferred from homology"/>
<dbReference type="InterPro" id="IPR036291">
    <property type="entry name" value="NAD(P)-bd_dom_sf"/>
</dbReference>
<dbReference type="PANTHER" id="PTHR24321">
    <property type="entry name" value="DEHYDROGENASES, SHORT CHAIN"/>
    <property type="match status" value="1"/>
</dbReference>
<dbReference type="FunFam" id="3.40.50.720:FF:000084">
    <property type="entry name" value="Short-chain dehydrogenase reductase"/>
    <property type="match status" value="1"/>
</dbReference>
<dbReference type="Pfam" id="PF13561">
    <property type="entry name" value="adh_short_C2"/>
    <property type="match status" value="1"/>
</dbReference>
<dbReference type="Proteomes" id="UP000006702">
    <property type="component" value="Unassembled WGS sequence"/>
</dbReference>
<comment type="similarity">
    <text evidence="1">Belongs to the short-chain dehydrogenases/reductases (SDR) family.</text>
</comment>
<dbReference type="PANTHER" id="PTHR24321:SF8">
    <property type="entry name" value="ESTRADIOL 17-BETA-DEHYDROGENASE 8-RELATED"/>
    <property type="match status" value="1"/>
</dbReference>
<keyword evidence="2" id="KW-0521">NADP</keyword>
<dbReference type="EMBL" id="DS027698">
    <property type="protein sequence ID" value="EAW15396.1"/>
    <property type="molecule type" value="Genomic_DNA"/>
</dbReference>
<dbReference type="InterPro" id="IPR002347">
    <property type="entry name" value="SDR_fam"/>
</dbReference>
<dbReference type="GeneID" id="4583807"/>
<dbReference type="OrthoDB" id="47007at2759"/>
<dbReference type="PRINTS" id="PR00080">
    <property type="entry name" value="SDRFAMILY"/>
</dbReference>
<evidence type="ECO:0000256" key="1">
    <source>
        <dbReference type="ARBA" id="ARBA00006484"/>
    </source>
</evidence>
<dbReference type="HOGENOM" id="CLU_010194_1_0_1"/>
<gene>
    <name evidence="4" type="ORF">NFIA_047310</name>
</gene>
<dbReference type="PRINTS" id="PR00081">
    <property type="entry name" value="GDHRDH"/>
</dbReference>
<organism evidence="4 5">
    <name type="scientific">Neosartorya fischeri (strain ATCC 1020 / DSM 3700 / CBS 544.65 / FGSC A1164 / JCM 1740 / NRRL 181 / WB 181)</name>
    <name type="common">Aspergillus fischerianus</name>
    <dbReference type="NCBI Taxonomy" id="331117"/>
    <lineage>
        <taxon>Eukaryota</taxon>
        <taxon>Fungi</taxon>
        <taxon>Dikarya</taxon>
        <taxon>Ascomycota</taxon>
        <taxon>Pezizomycotina</taxon>
        <taxon>Eurotiomycetes</taxon>
        <taxon>Eurotiomycetidae</taxon>
        <taxon>Eurotiales</taxon>
        <taxon>Aspergillaceae</taxon>
        <taxon>Aspergillus</taxon>
        <taxon>Aspergillus subgen. Fumigati</taxon>
    </lineage>
</organism>
<dbReference type="VEuPathDB" id="FungiDB:NFIA_047310"/>
<sequence>MNRSVSGTSLAGTTQLGRHSQLLLGLVPTTIEGSKGLTGASSGIGRAVALSLAKEGSHVICADLQPEANPRGFDARLETSTTDLILEGGRRSIFVRVDISDSKQVENAFSTVIKEFGRLDILVNCAGYWAPFRQFAEEDDELWSKMLAVNSAGTGKMCRLAIRQFLKQGVDPSWGSRGRIVNISSAAGVIAFAGEVAYSITKASVNHLTRTAALDHAKDSINVNCVAPGTVATGMARGNFEDEDILALMKRATPWPRLGNTQDIAAAVLFFCLPSSQWTTGQVLAVDGGMTLGVPAT</sequence>
<keyword evidence="3" id="KW-0560">Oxidoreductase</keyword>
<dbReference type="GO" id="GO:0016491">
    <property type="term" value="F:oxidoreductase activity"/>
    <property type="evidence" value="ECO:0007669"/>
    <property type="project" value="UniProtKB-KW"/>
</dbReference>
<evidence type="ECO:0000313" key="4">
    <source>
        <dbReference type="EMBL" id="EAW15396.1"/>
    </source>
</evidence>
<dbReference type="CDD" id="cd05233">
    <property type="entry name" value="SDR_c"/>
    <property type="match status" value="1"/>
</dbReference>
<accession>A1DKS5</accession>
<dbReference type="KEGG" id="nfi:NFIA_047310"/>
<dbReference type="eggNOG" id="KOG0725">
    <property type="taxonomic scope" value="Eukaryota"/>
</dbReference>
<dbReference type="RefSeq" id="XP_001257293.1">
    <property type="nucleotide sequence ID" value="XM_001257292.1"/>
</dbReference>
<dbReference type="GO" id="GO:0044550">
    <property type="term" value="P:secondary metabolite biosynthetic process"/>
    <property type="evidence" value="ECO:0007669"/>
    <property type="project" value="UniProtKB-ARBA"/>
</dbReference>
<dbReference type="Gene3D" id="3.40.50.720">
    <property type="entry name" value="NAD(P)-binding Rossmann-like Domain"/>
    <property type="match status" value="1"/>
</dbReference>
<dbReference type="PROSITE" id="PS00061">
    <property type="entry name" value="ADH_SHORT"/>
    <property type="match status" value="1"/>
</dbReference>
<keyword evidence="5" id="KW-1185">Reference proteome</keyword>
<evidence type="ECO:0000256" key="2">
    <source>
        <dbReference type="ARBA" id="ARBA00022857"/>
    </source>
</evidence>
<name>A1DKS5_NEOFI</name>
<evidence type="ECO:0000313" key="5">
    <source>
        <dbReference type="Proteomes" id="UP000006702"/>
    </source>
</evidence>
<reference evidence="5" key="1">
    <citation type="journal article" date="2008" name="PLoS Genet.">
        <title>Genomic islands in the pathogenic filamentous fungus Aspergillus fumigatus.</title>
        <authorList>
            <person name="Fedorova N.D."/>
            <person name="Khaldi N."/>
            <person name="Joardar V.S."/>
            <person name="Maiti R."/>
            <person name="Amedeo P."/>
            <person name="Anderson M.J."/>
            <person name="Crabtree J."/>
            <person name="Silva J.C."/>
            <person name="Badger J.H."/>
            <person name="Albarraq A."/>
            <person name="Angiuoli S."/>
            <person name="Bussey H."/>
            <person name="Bowyer P."/>
            <person name="Cotty P.J."/>
            <person name="Dyer P.S."/>
            <person name="Egan A."/>
            <person name="Galens K."/>
            <person name="Fraser-Liggett C.M."/>
            <person name="Haas B.J."/>
            <person name="Inman J.M."/>
            <person name="Kent R."/>
            <person name="Lemieux S."/>
            <person name="Malavazi I."/>
            <person name="Orvis J."/>
            <person name="Roemer T."/>
            <person name="Ronning C.M."/>
            <person name="Sundaram J.P."/>
            <person name="Sutton G."/>
            <person name="Turner G."/>
            <person name="Venter J.C."/>
            <person name="White O.R."/>
            <person name="Whitty B.R."/>
            <person name="Youngman P."/>
            <person name="Wolfe K.H."/>
            <person name="Goldman G.H."/>
            <person name="Wortman J.R."/>
            <person name="Jiang B."/>
            <person name="Denning D.W."/>
            <person name="Nierman W.C."/>
        </authorList>
    </citation>
    <scope>NUCLEOTIDE SEQUENCE [LARGE SCALE GENOMIC DNA]</scope>
    <source>
        <strain evidence="5">ATCC 1020 / DSM 3700 / CBS 544.65 / FGSC A1164 / JCM 1740 / NRRL 181 / WB 181</strain>
    </source>
</reference>
<dbReference type="SUPFAM" id="SSF51735">
    <property type="entry name" value="NAD(P)-binding Rossmann-fold domains"/>
    <property type="match status" value="1"/>
</dbReference>
<protein>
    <submittedName>
        <fullName evidence="4">Short chain dehydrogenase/reductase family oxidoreductase, putative</fullName>
    </submittedName>
</protein>
<dbReference type="InterPro" id="IPR020904">
    <property type="entry name" value="Sc_DH/Rdtase_CS"/>
</dbReference>
<dbReference type="OMA" id="QVIFING"/>
<evidence type="ECO:0000256" key="3">
    <source>
        <dbReference type="ARBA" id="ARBA00023002"/>
    </source>
</evidence>